<evidence type="ECO:0000313" key="2">
    <source>
        <dbReference type="Proteomes" id="UP001320122"/>
    </source>
</evidence>
<reference evidence="1 2" key="1">
    <citation type="journal article" date="2021" name="Front. Microbiol.">
        <title>Aerobic Denitrification and Heterotrophic Sulfur Oxidation in the Genus Halomonas Revealed by Six Novel Species Characterizations and Genome-Based Analysis.</title>
        <authorList>
            <person name="Wang L."/>
            <person name="Shao Z."/>
        </authorList>
    </citation>
    <scope>NUCLEOTIDE SEQUENCE [LARGE SCALE GENOMIC DNA]</scope>
    <source>
        <strain evidence="1 2">MCCC 1A11036</strain>
    </source>
</reference>
<organism evidence="1 2">
    <name type="scientific">Billgrantia zhangzhouensis</name>
    <dbReference type="NCBI Taxonomy" id="2733481"/>
    <lineage>
        <taxon>Bacteria</taxon>
        <taxon>Pseudomonadati</taxon>
        <taxon>Pseudomonadota</taxon>
        <taxon>Gammaproteobacteria</taxon>
        <taxon>Oceanospirillales</taxon>
        <taxon>Halomonadaceae</taxon>
        <taxon>Billgrantia</taxon>
    </lineage>
</organism>
<gene>
    <name evidence="1" type="ORF">HOP51_08545</name>
</gene>
<comment type="caution">
    <text evidence="1">The sequence shown here is derived from an EMBL/GenBank/DDBJ whole genome shotgun (WGS) entry which is preliminary data.</text>
</comment>
<dbReference type="RefSeq" id="WP_234273523.1">
    <property type="nucleotide sequence ID" value="NZ_JABFTT010000005.1"/>
</dbReference>
<dbReference type="Proteomes" id="UP001320122">
    <property type="component" value="Unassembled WGS sequence"/>
</dbReference>
<proteinExistence type="predicted"/>
<sequence length="59" mass="6340">MVPAIARMAPESIGIVQRDQEHSEKQKAAVVSGFFDIRVAEGETANLGLIHGVPPLVMK</sequence>
<name>A0ABS9AEJ0_9GAMM</name>
<evidence type="ECO:0000313" key="1">
    <source>
        <dbReference type="EMBL" id="MCE8020162.1"/>
    </source>
</evidence>
<protein>
    <submittedName>
        <fullName evidence="1">Uncharacterized protein</fullName>
    </submittedName>
</protein>
<dbReference type="EMBL" id="JABFTT010000005">
    <property type="protein sequence ID" value="MCE8020162.1"/>
    <property type="molecule type" value="Genomic_DNA"/>
</dbReference>
<keyword evidence="2" id="KW-1185">Reference proteome</keyword>
<accession>A0ABS9AEJ0</accession>